<reference evidence="2 3" key="1">
    <citation type="submission" date="2022-03" db="EMBL/GenBank/DDBJ databases">
        <title>Complete genome sequence of Lysobacter capsici VKM B-2533 and Lysobacter gummosus 10.1.1, promising sources of lytic agents.</title>
        <authorList>
            <person name="Tarlachkov S.V."/>
            <person name="Kudryakova I.V."/>
            <person name="Afoshin A.S."/>
            <person name="Leontyevskaya E.A."/>
            <person name="Leontyevskaya N.V."/>
        </authorList>
    </citation>
    <scope>NUCLEOTIDE SEQUENCE [LARGE SCALE GENOMIC DNA]</scope>
    <source>
        <strain evidence="2 3">10.1.1</strain>
    </source>
</reference>
<protein>
    <submittedName>
        <fullName evidence="2">Uncharacterized protein</fullName>
    </submittedName>
</protein>
<dbReference type="RefSeq" id="WP_057941978.1">
    <property type="nucleotide sequence ID" value="NZ_CP011131.1"/>
</dbReference>
<keyword evidence="1" id="KW-0812">Transmembrane</keyword>
<evidence type="ECO:0000313" key="3">
    <source>
        <dbReference type="Proteomes" id="UP000829194"/>
    </source>
</evidence>
<organism evidence="2 3">
    <name type="scientific">Lysobacter gummosus</name>
    <dbReference type="NCBI Taxonomy" id="262324"/>
    <lineage>
        <taxon>Bacteria</taxon>
        <taxon>Pseudomonadati</taxon>
        <taxon>Pseudomonadota</taxon>
        <taxon>Gammaproteobacteria</taxon>
        <taxon>Lysobacterales</taxon>
        <taxon>Lysobacteraceae</taxon>
        <taxon>Lysobacter</taxon>
    </lineage>
</organism>
<gene>
    <name evidence="2" type="ORF">MOV92_05900</name>
</gene>
<feature type="transmembrane region" description="Helical" evidence="1">
    <location>
        <begin position="96"/>
        <end position="120"/>
    </location>
</feature>
<sequence length="136" mass="14417">MAWKHSPASRDPAASLHRLSLWFYVLVGLDVAAAVMFGQFARSIRDSYAAAALATEPGQLGNLAIALCTMMLAINTVFALLHLATALSLRRPRSRALCIGVSALSCLLFPFGAIAGAYALTLLRATPIKALFASAR</sequence>
<name>A0ABY3XGL8_9GAMM</name>
<evidence type="ECO:0000313" key="2">
    <source>
        <dbReference type="EMBL" id="UNP30786.1"/>
    </source>
</evidence>
<evidence type="ECO:0000256" key="1">
    <source>
        <dbReference type="SAM" id="Phobius"/>
    </source>
</evidence>
<keyword evidence="3" id="KW-1185">Reference proteome</keyword>
<dbReference type="Proteomes" id="UP000829194">
    <property type="component" value="Chromosome"/>
</dbReference>
<feature type="transmembrane region" description="Helical" evidence="1">
    <location>
        <begin position="60"/>
        <end position="84"/>
    </location>
</feature>
<feature type="transmembrane region" description="Helical" evidence="1">
    <location>
        <begin position="21"/>
        <end position="40"/>
    </location>
</feature>
<keyword evidence="1" id="KW-1133">Transmembrane helix</keyword>
<proteinExistence type="predicted"/>
<dbReference type="EMBL" id="CP093547">
    <property type="protein sequence ID" value="UNP30786.1"/>
    <property type="molecule type" value="Genomic_DNA"/>
</dbReference>
<keyword evidence="1" id="KW-0472">Membrane</keyword>
<accession>A0ABY3XGL8</accession>